<evidence type="ECO:0000313" key="2">
    <source>
        <dbReference type="Proteomes" id="UP001482455"/>
    </source>
</evidence>
<protein>
    <submittedName>
        <fullName evidence="1">Uncharacterized protein</fullName>
    </submittedName>
</protein>
<accession>A0AAW3AXV4</accession>
<name>A0AAW3AXV4_9TRYP</name>
<organism evidence="1 2">
    <name type="scientific">Leishmania utingensis</name>
    <dbReference type="NCBI Taxonomy" id="653362"/>
    <lineage>
        <taxon>Eukaryota</taxon>
        <taxon>Discoba</taxon>
        <taxon>Euglenozoa</taxon>
        <taxon>Kinetoplastea</taxon>
        <taxon>Metakinetoplastina</taxon>
        <taxon>Trypanosomatida</taxon>
        <taxon>Trypanosomatidae</taxon>
        <taxon>Leishmaniinae</taxon>
        <taxon>Leishmania</taxon>
    </lineage>
</organism>
<dbReference type="EMBL" id="JBAMZL010000009">
    <property type="protein sequence ID" value="KAL0513520.1"/>
    <property type="molecule type" value="Genomic_DNA"/>
</dbReference>
<gene>
    <name evidence="1" type="ORF">Q4I30_001404</name>
</gene>
<dbReference type="AlphaFoldDB" id="A0AAW3AXV4"/>
<proteinExistence type="predicted"/>
<reference evidence="1 2" key="1">
    <citation type="submission" date="2024-02" db="EMBL/GenBank/DDBJ databases">
        <title>FIRST GENOME SEQUENCES OF Leishmania (Viannia) shawi, Leishmania (Viannia) lindenbergi AND Leishmania (Viannia) utingensis.</title>
        <authorList>
            <person name="Resadore F."/>
            <person name="Custodio M.G.F."/>
            <person name="Boite M.C."/>
            <person name="Cupolillo E."/>
            <person name="Ferreira G.E.M."/>
        </authorList>
    </citation>
    <scope>NUCLEOTIDE SEQUENCE [LARGE SCALE GENOMIC DNA]</scope>
    <source>
        <strain evidence="1 2">ITUB/BR/1977/M4964</strain>
    </source>
</reference>
<evidence type="ECO:0000313" key="1">
    <source>
        <dbReference type="EMBL" id="KAL0513520.1"/>
    </source>
</evidence>
<sequence length="85" mass="9492">MLLLNEEAHHFLSLFATTPEAVLDDVLCKMLERDRTGDVAKRLLSYIAVTETHGFVNLEPAERLEELMELFQQKTGAAARTASSS</sequence>
<comment type="caution">
    <text evidence="1">The sequence shown here is derived from an EMBL/GenBank/DDBJ whole genome shotgun (WGS) entry which is preliminary data.</text>
</comment>
<dbReference type="Proteomes" id="UP001482455">
    <property type="component" value="Unassembled WGS sequence"/>
</dbReference>
<keyword evidence="2" id="KW-1185">Reference proteome</keyword>